<feature type="region of interest" description="Disordered" evidence="1">
    <location>
        <begin position="1"/>
        <end position="35"/>
    </location>
</feature>
<dbReference type="EMBL" id="ML976778">
    <property type="protein sequence ID" value="KAF1964734.1"/>
    <property type="molecule type" value="Genomic_DNA"/>
</dbReference>
<dbReference type="AlphaFoldDB" id="A0A6A5UJA9"/>
<dbReference type="Proteomes" id="UP000800036">
    <property type="component" value="Unassembled WGS sequence"/>
</dbReference>
<feature type="compositionally biased region" description="Polar residues" evidence="1">
    <location>
        <begin position="1"/>
        <end position="12"/>
    </location>
</feature>
<feature type="region of interest" description="Disordered" evidence="1">
    <location>
        <begin position="95"/>
        <end position="126"/>
    </location>
</feature>
<sequence length="270" mass="29645">MLSVAKPTSVSPQMPARLVSPRPSESREPTHGIHGQMSYLSDRSLHRTGTDSFQAASINLASSRSGYSDLGGFASIPGFPRSFKDLDKLLNLRHGRGHGSSDRARNGDNLLGFQTRGRTGTPRRSLHTTTIEEEDEEIFSPYVRLPASRFTPPLSFGAYTEPNIPEPAMLPARRGNAPVSGRREAIRSLEDWMSQLEVPPQRSSGGQGRRAERGDVPIPVVNSSERSRAGPTESQRQPGTAARASRGVLPSARPAHEPRIRSQRPPWWFP</sequence>
<accession>A0A6A5UJA9</accession>
<name>A0A6A5UJA9_9PLEO</name>
<reference evidence="2" key="1">
    <citation type="journal article" date="2020" name="Stud. Mycol.">
        <title>101 Dothideomycetes genomes: a test case for predicting lifestyles and emergence of pathogens.</title>
        <authorList>
            <person name="Haridas S."/>
            <person name="Albert R."/>
            <person name="Binder M."/>
            <person name="Bloem J."/>
            <person name="Labutti K."/>
            <person name="Salamov A."/>
            <person name="Andreopoulos B."/>
            <person name="Baker S."/>
            <person name="Barry K."/>
            <person name="Bills G."/>
            <person name="Bluhm B."/>
            <person name="Cannon C."/>
            <person name="Castanera R."/>
            <person name="Culley D."/>
            <person name="Daum C."/>
            <person name="Ezra D."/>
            <person name="Gonzalez J."/>
            <person name="Henrissat B."/>
            <person name="Kuo A."/>
            <person name="Liang C."/>
            <person name="Lipzen A."/>
            <person name="Lutzoni F."/>
            <person name="Magnuson J."/>
            <person name="Mondo S."/>
            <person name="Nolan M."/>
            <person name="Ohm R."/>
            <person name="Pangilinan J."/>
            <person name="Park H.-J."/>
            <person name="Ramirez L."/>
            <person name="Alfaro M."/>
            <person name="Sun H."/>
            <person name="Tritt A."/>
            <person name="Yoshinaga Y."/>
            <person name="Zwiers L.-H."/>
            <person name="Turgeon B."/>
            <person name="Goodwin S."/>
            <person name="Spatafora J."/>
            <person name="Crous P."/>
            <person name="Grigoriev I."/>
        </authorList>
    </citation>
    <scope>NUCLEOTIDE SEQUENCE</scope>
    <source>
        <strain evidence="2">CBS 107.79</strain>
    </source>
</reference>
<gene>
    <name evidence="2" type="ORF">BU23DRAFT_52038</name>
</gene>
<feature type="region of interest" description="Disordered" evidence="1">
    <location>
        <begin position="161"/>
        <end position="270"/>
    </location>
</feature>
<evidence type="ECO:0000313" key="3">
    <source>
        <dbReference type="Proteomes" id="UP000800036"/>
    </source>
</evidence>
<protein>
    <submittedName>
        <fullName evidence="2">Uncharacterized protein</fullName>
    </submittedName>
</protein>
<keyword evidence="3" id="KW-1185">Reference proteome</keyword>
<organism evidence="2 3">
    <name type="scientific">Bimuria novae-zelandiae CBS 107.79</name>
    <dbReference type="NCBI Taxonomy" id="1447943"/>
    <lineage>
        <taxon>Eukaryota</taxon>
        <taxon>Fungi</taxon>
        <taxon>Dikarya</taxon>
        <taxon>Ascomycota</taxon>
        <taxon>Pezizomycotina</taxon>
        <taxon>Dothideomycetes</taxon>
        <taxon>Pleosporomycetidae</taxon>
        <taxon>Pleosporales</taxon>
        <taxon>Massarineae</taxon>
        <taxon>Didymosphaeriaceae</taxon>
        <taxon>Bimuria</taxon>
    </lineage>
</organism>
<feature type="compositionally biased region" description="Basic and acidic residues" evidence="1">
    <location>
        <begin position="181"/>
        <end position="190"/>
    </location>
</feature>
<proteinExistence type="predicted"/>
<evidence type="ECO:0000256" key="1">
    <source>
        <dbReference type="SAM" id="MobiDB-lite"/>
    </source>
</evidence>
<evidence type="ECO:0000313" key="2">
    <source>
        <dbReference type="EMBL" id="KAF1964734.1"/>
    </source>
</evidence>